<organism evidence="7 8">
    <name type="scientific">Halomonas elongata</name>
    <dbReference type="NCBI Taxonomy" id="2746"/>
    <lineage>
        <taxon>Bacteria</taxon>
        <taxon>Pseudomonadati</taxon>
        <taxon>Pseudomonadota</taxon>
        <taxon>Gammaproteobacteria</taxon>
        <taxon>Oceanospirillales</taxon>
        <taxon>Halomonadaceae</taxon>
        <taxon>Halomonas</taxon>
    </lineage>
</organism>
<name>A0A1B8NYV2_HALEL</name>
<keyword evidence="3 7" id="KW-0808">Transferase</keyword>
<comment type="caution">
    <text evidence="7">The sequence shown here is derived from an EMBL/GenBank/DDBJ whole genome shotgun (WGS) entry which is preliminary data.</text>
</comment>
<dbReference type="InterPro" id="IPR004358">
    <property type="entry name" value="Sig_transdc_His_kin-like_C"/>
</dbReference>
<dbReference type="AlphaFoldDB" id="A0A1B8NYV2"/>
<evidence type="ECO:0000313" key="7">
    <source>
        <dbReference type="EMBL" id="OBX35207.1"/>
    </source>
</evidence>
<dbReference type="InterPro" id="IPR050736">
    <property type="entry name" value="Sensor_HK_Regulatory"/>
</dbReference>
<evidence type="ECO:0000256" key="1">
    <source>
        <dbReference type="ARBA" id="ARBA00000085"/>
    </source>
</evidence>
<reference evidence="7 8" key="1">
    <citation type="submission" date="2016-06" db="EMBL/GenBank/DDBJ databases">
        <title>Genome sequence of halotolerant plant growth promoting strain of Halomonas elongata HEK1 isolated from salterns of Rann of Kutch, Gujarat, India.</title>
        <authorList>
            <person name="Gaba S."/>
            <person name="Singh R.N."/>
            <person name="Abrol S."/>
            <person name="Kaushik R."/>
            <person name="Saxena A.K."/>
        </authorList>
    </citation>
    <scope>NUCLEOTIDE SEQUENCE [LARGE SCALE GENOMIC DNA]</scope>
    <source>
        <strain evidence="7 8">HEK1</strain>
    </source>
</reference>
<dbReference type="PRINTS" id="PR00344">
    <property type="entry name" value="BCTRLSENSOR"/>
</dbReference>
<dbReference type="SUPFAM" id="SSF55874">
    <property type="entry name" value="ATPase domain of HSP90 chaperone/DNA topoisomerase II/histidine kinase"/>
    <property type="match status" value="1"/>
</dbReference>
<dbReference type="EMBL" id="MAJD01000002">
    <property type="protein sequence ID" value="OBX35207.1"/>
    <property type="molecule type" value="Genomic_DNA"/>
</dbReference>
<evidence type="ECO:0000256" key="5">
    <source>
        <dbReference type="ARBA" id="ARBA00023012"/>
    </source>
</evidence>
<comment type="catalytic activity">
    <reaction evidence="1">
        <text>ATP + protein L-histidine = ADP + protein N-phospho-L-histidine.</text>
        <dbReference type="EC" id="2.7.13.3"/>
    </reaction>
</comment>
<dbReference type="PANTHER" id="PTHR43711">
    <property type="entry name" value="TWO-COMPONENT HISTIDINE KINASE"/>
    <property type="match status" value="1"/>
</dbReference>
<keyword evidence="5" id="KW-0902">Two-component regulatory system</keyword>
<evidence type="ECO:0000313" key="8">
    <source>
        <dbReference type="Proteomes" id="UP000092504"/>
    </source>
</evidence>
<keyword evidence="4" id="KW-0418">Kinase</keyword>
<evidence type="ECO:0000256" key="2">
    <source>
        <dbReference type="ARBA" id="ARBA00012438"/>
    </source>
</evidence>
<dbReference type="InterPro" id="IPR005467">
    <property type="entry name" value="His_kinase_dom"/>
</dbReference>
<dbReference type="SMART" id="SM00387">
    <property type="entry name" value="HATPase_c"/>
    <property type="match status" value="1"/>
</dbReference>
<dbReference type="InterPro" id="IPR036890">
    <property type="entry name" value="HATPase_C_sf"/>
</dbReference>
<dbReference type="GO" id="GO:0004673">
    <property type="term" value="F:protein histidine kinase activity"/>
    <property type="evidence" value="ECO:0007669"/>
    <property type="project" value="UniProtKB-EC"/>
</dbReference>
<evidence type="ECO:0000256" key="3">
    <source>
        <dbReference type="ARBA" id="ARBA00022679"/>
    </source>
</evidence>
<dbReference type="EC" id="2.7.13.3" evidence="2"/>
<accession>A0A1B8NYV2</accession>
<evidence type="ECO:0000256" key="4">
    <source>
        <dbReference type="ARBA" id="ARBA00022777"/>
    </source>
</evidence>
<sequence length="71" mass="7680">MAIIVTDTGRGMTPEVLKRIFDPFFTTKRSQGTGLGLSISQTLMGRAGGWIEATSEEGAGSRFTVWIPAFQ</sequence>
<dbReference type="InterPro" id="IPR003594">
    <property type="entry name" value="HATPase_dom"/>
</dbReference>
<dbReference type="Gene3D" id="3.30.565.10">
    <property type="entry name" value="Histidine kinase-like ATPase, C-terminal domain"/>
    <property type="match status" value="1"/>
</dbReference>
<dbReference type="Proteomes" id="UP000092504">
    <property type="component" value="Unassembled WGS sequence"/>
</dbReference>
<dbReference type="PATRIC" id="fig|2746.7.peg.4404"/>
<gene>
    <name evidence="7" type="primary">zraS</name>
    <name evidence="7" type="ORF">A8U91_04278</name>
</gene>
<dbReference type="GO" id="GO:0000160">
    <property type="term" value="P:phosphorelay signal transduction system"/>
    <property type="evidence" value="ECO:0007669"/>
    <property type="project" value="UniProtKB-KW"/>
</dbReference>
<evidence type="ECO:0000259" key="6">
    <source>
        <dbReference type="PROSITE" id="PS50109"/>
    </source>
</evidence>
<dbReference type="Pfam" id="PF02518">
    <property type="entry name" value="HATPase_c"/>
    <property type="match status" value="1"/>
</dbReference>
<dbReference type="PANTHER" id="PTHR43711:SF1">
    <property type="entry name" value="HISTIDINE KINASE 1"/>
    <property type="match status" value="1"/>
</dbReference>
<proteinExistence type="predicted"/>
<protein>
    <recommendedName>
        <fullName evidence="2">histidine kinase</fullName>
        <ecNumber evidence="2">2.7.13.3</ecNumber>
    </recommendedName>
</protein>
<dbReference type="PROSITE" id="PS50109">
    <property type="entry name" value="HIS_KIN"/>
    <property type="match status" value="1"/>
</dbReference>
<feature type="domain" description="Histidine kinase" evidence="6">
    <location>
        <begin position="1"/>
        <end position="71"/>
    </location>
</feature>